<dbReference type="Pfam" id="PF00941">
    <property type="entry name" value="FAD_binding_5"/>
    <property type="match status" value="1"/>
</dbReference>
<dbReference type="RefSeq" id="WP_344416674.1">
    <property type="nucleotide sequence ID" value="NZ_BAAAQK010000006.1"/>
</dbReference>
<comment type="caution">
    <text evidence="2">The sequence shown here is derived from an EMBL/GenBank/DDBJ whole genome shotgun (WGS) entry which is preliminary data.</text>
</comment>
<dbReference type="PANTHER" id="PTHR42659">
    <property type="entry name" value="XANTHINE DEHYDROGENASE SUBUNIT C-RELATED"/>
    <property type="match status" value="1"/>
</dbReference>
<proteinExistence type="predicted"/>
<accession>A0ABN2N0Z8</accession>
<evidence type="ECO:0000313" key="3">
    <source>
        <dbReference type="Proteomes" id="UP001500449"/>
    </source>
</evidence>
<dbReference type="EMBL" id="BAAAQK010000006">
    <property type="protein sequence ID" value="GAA1847852.1"/>
    <property type="molecule type" value="Genomic_DNA"/>
</dbReference>
<name>A0ABN2N0Z8_9PSEU</name>
<feature type="domain" description="FAD-binding PCMH-type" evidence="1">
    <location>
        <begin position="1"/>
        <end position="171"/>
    </location>
</feature>
<keyword evidence="3" id="KW-1185">Reference proteome</keyword>
<dbReference type="SUPFAM" id="SSF56176">
    <property type="entry name" value="FAD-binding/transporter-associated domain-like"/>
    <property type="match status" value="1"/>
</dbReference>
<evidence type="ECO:0000313" key="2">
    <source>
        <dbReference type="EMBL" id="GAA1847852.1"/>
    </source>
</evidence>
<dbReference type="PROSITE" id="PS51387">
    <property type="entry name" value="FAD_PCMH"/>
    <property type="match status" value="1"/>
</dbReference>
<dbReference type="Proteomes" id="UP001500449">
    <property type="component" value="Unassembled WGS sequence"/>
</dbReference>
<dbReference type="InterPro" id="IPR051312">
    <property type="entry name" value="Diverse_Substr_Oxidored"/>
</dbReference>
<gene>
    <name evidence="2" type="ORF">GCM10009836_29360</name>
</gene>
<dbReference type="InterPro" id="IPR016169">
    <property type="entry name" value="FAD-bd_PCMH_sub2"/>
</dbReference>
<evidence type="ECO:0000259" key="1">
    <source>
        <dbReference type="PROSITE" id="PS51387"/>
    </source>
</evidence>
<dbReference type="PANTHER" id="PTHR42659:SF9">
    <property type="entry name" value="XANTHINE DEHYDROGENASE FAD-BINDING SUBUNIT XDHB-RELATED"/>
    <property type="match status" value="1"/>
</dbReference>
<dbReference type="InterPro" id="IPR002346">
    <property type="entry name" value="Mopterin_DH_FAD-bd"/>
</dbReference>
<dbReference type="InterPro" id="IPR036318">
    <property type="entry name" value="FAD-bd_PCMH-like_sf"/>
</dbReference>
<organism evidence="2 3">
    <name type="scientific">Pseudonocardia ailaonensis</name>
    <dbReference type="NCBI Taxonomy" id="367279"/>
    <lineage>
        <taxon>Bacteria</taxon>
        <taxon>Bacillati</taxon>
        <taxon>Actinomycetota</taxon>
        <taxon>Actinomycetes</taxon>
        <taxon>Pseudonocardiales</taxon>
        <taxon>Pseudonocardiaceae</taxon>
        <taxon>Pseudonocardia</taxon>
    </lineage>
</organism>
<protein>
    <submittedName>
        <fullName evidence="2">FAD binding domain-containing protein</fullName>
    </submittedName>
</protein>
<sequence>MDLNTVTGFRRARTRADLALRPGEQLLGGGTWLFSEPQESTGLVDLTTMGWPSLEIGDGLRIAATCTIADLVGLAPQPGWSAQRLFTQCANALLASFKVWNVATVGGNVCRSFAAAGMVSLCAALDGVAEIWSTAGDTYRIPVAELVVDDGMNTLGPGEVLRALELPGHALRSRTGFRKIALAELGRSGAVLTGRVDEDGSAVFTVTAATRRPIVLRYNGIPSGDRLRDDVDAVDCYYTDPLGSADWRRQVAGILVEEIRAELS</sequence>
<dbReference type="Gene3D" id="3.30.465.10">
    <property type="match status" value="1"/>
</dbReference>
<dbReference type="InterPro" id="IPR016166">
    <property type="entry name" value="FAD-bd_PCMH"/>
</dbReference>
<reference evidence="2 3" key="1">
    <citation type="journal article" date="2019" name="Int. J. Syst. Evol. Microbiol.">
        <title>The Global Catalogue of Microorganisms (GCM) 10K type strain sequencing project: providing services to taxonomists for standard genome sequencing and annotation.</title>
        <authorList>
            <consortium name="The Broad Institute Genomics Platform"/>
            <consortium name="The Broad Institute Genome Sequencing Center for Infectious Disease"/>
            <person name="Wu L."/>
            <person name="Ma J."/>
        </authorList>
    </citation>
    <scope>NUCLEOTIDE SEQUENCE [LARGE SCALE GENOMIC DNA]</scope>
    <source>
        <strain evidence="2 3">JCM 16009</strain>
    </source>
</reference>